<accession>A0A2H1KJG9</accession>
<protein>
    <submittedName>
        <fullName evidence="6">Uncharacterized protein</fullName>
    </submittedName>
</protein>
<evidence type="ECO:0000313" key="9">
    <source>
        <dbReference type="Proteomes" id="UP000234300"/>
    </source>
</evidence>
<evidence type="ECO:0000313" key="7">
    <source>
        <dbReference type="Proteomes" id="UP000094793"/>
    </source>
</evidence>
<reference evidence="2" key="1">
    <citation type="submission" date="2016-09" db="EMBL/GenBank/DDBJ databases">
        <title>Complete Genome Sequence of Brevibacterium aurantiacum SMQ-1335.</title>
        <authorList>
            <person name="de Melo A.G."/>
            <person name="Labrie S.J."/>
            <person name="Dumaresq J."/>
            <person name="Roberts R.J."/>
            <person name="Tremblay D.M."/>
            <person name="Moineau S."/>
        </authorList>
    </citation>
    <scope>NUCLEOTIDE SEQUENCE</scope>
    <source>
        <strain evidence="2">SMQ-1335</strain>
    </source>
</reference>
<evidence type="ECO:0000313" key="11">
    <source>
        <dbReference type="Proteomes" id="UP000234525"/>
    </source>
</evidence>
<dbReference type="AlphaFoldDB" id="A0A2H1KJG9"/>
<proteinExistence type="predicted"/>
<reference evidence="7" key="2">
    <citation type="submission" date="2016-09" db="EMBL/GenBank/DDBJ databases">
        <title>Complete Genome Sequence of Brevibacterium linens SMQ-1335.</title>
        <authorList>
            <person name="de Melo A.G."/>
            <person name="Labrie S.J."/>
            <person name="Dumaresq J."/>
            <person name="Roberts R.J."/>
            <person name="Tremblay D.M."/>
            <person name="Moineau S."/>
        </authorList>
    </citation>
    <scope>NUCLEOTIDE SEQUENCE [LARGE SCALE GENOMIC DNA]</scope>
    <source>
        <strain evidence="7">SMQ-1335</strain>
    </source>
</reference>
<accession>A0A1D7W221</accession>
<reference evidence="9 10" key="4">
    <citation type="submission" date="2017-03" db="EMBL/GenBank/DDBJ databases">
        <authorList>
            <person name="Afonso C.L."/>
            <person name="Miller P.J."/>
            <person name="Scott M.A."/>
            <person name="Spackman E."/>
            <person name="Goraichik I."/>
            <person name="Dimitrov K.M."/>
            <person name="Suarez D.L."/>
            <person name="Swayne D.E."/>
        </authorList>
    </citation>
    <scope>NUCLEOTIDE SEQUENCE [LARGE SCALE GENOMIC DNA]</scope>
    <source>
        <strain evidence="3">6</strain>
        <strain evidence="10">6(3)</strain>
        <strain evidence="6">8</strain>
        <strain evidence="9">8(6)</strain>
        <strain evidence="5">ATCC 9175</strain>
        <strain evidence="4">CNRZ 920</strain>
    </source>
</reference>
<name>A0A2H1KJG9_BREAU</name>
<evidence type="ECO:0000313" key="2">
    <source>
        <dbReference type="EMBL" id="AOP52728.1"/>
    </source>
</evidence>
<sequence>MAFFLGVAFTNSLLMGEESLSEGGQAWILELIVFPLFALVGIGAMLLEHRKRASAKSRRPDSHDTDQLPAQSR</sequence>
<keyword evidence="11" id="KW-1185">Reference proteome</keyword>
<evidence type="ECO:0000313" key="3">
    <source>
        <dbReference type="EMBL" id="SMX75982.1"/>
    </source>
</evidence>
<dbReference type="Proteomes" id="UP000234300">
    <property type="component" value="Unassembled WGS sequence"/>
</dbReference>
<organism evidence="6 9">
    <name type="scientific">Brevibacterium aurantiacum</name>
    <dbReference type="NCBI Taxonomy" id="273384"/>
    <lineage>
        <taxon>Bacteria</taxon>
        <taxon>Bacillati</taxon>
        <taxon>Actinomycetota</taxon>
        <taxon>Actinomycetes</taxon>
        <taxon>Micrococcales</taxon>
        <taxon>Brevibacteriaceae</taxon>
        <taxon>Brevibacterium</taxon>
    </lineage>
</organism>
<evidence type="ECO:0000313" key="4">
    <source>
        <dbReference type="EMBL" id="SMX87659.1"/>
    </source>
</evidence>
<dbReference type="EMBL" id="CP017150">
    <property type="protein sequence ID" value="AOP52728.1"/>
    <property type="molecule type" value="Genomic_DNA"/>
</dbReference>
<dbReference type="EMBL" id="FXZG01000012">
    <property type="protein sequence ID" value="SMX87659.1"/>
    <property type="molecule type" value="Genomic_DNA"/>
</dbReference>
<reference evidence="8 11" key="3">
    <citation type="submission" date="2017-03" db="EMBL/GenBank/DDBJ databases">
        <authorList>
            <person name="Monnet C."/>
        </authorList>
    </citation>
    <scope>NUCLEOTIDE SEQUENCE [LARGE SCALE GENOMIC DNA]</scope>
    <source>
        <strain evidence="11">ATCC 9175</strain>
        <strain evidence="8">CNRZ 920</strain>
    </source>
</reference>
<evidence type="ECO:0000313" key="8">
    <source>
        <dbReference type="Proteomes" id="UP000234289"/>
    </source>
</evidence>
<dbReference type="Proteomes" id="UP000094793">
    <property type="component" value="Chromosome"/>
</dbReference>
<evidence type="ECO:0000313" key="10">
    <source>
        <dbReference type="Proteomes" id="UP000234327"/>
    </source>
</evidence>
<dbReference type="Proteomes" id="UP000234525">
    <property type="component" value="Unassembled WGS sequence"/>
</dbReference>
<dbReference type="Proteomes" id="UP000234327">
    <property type="component" value="Unassembled WGS sequence"/>
</dbReference>
<evidence type="ECO:0000313" key="6">
    <source>
        <dbReference type="EMBL" id="SMX99714.1"/>
    </source>
</evidence>
<evidence type="ECO:0000313" key="5">
    <source>
        <dbReference type="EMBL" id="SMX87941.1"/>
    </source>
</evidence>
<dbReference type="Proteomes" id="UP000234289">
    <property type="component" value="Unassembled WGS sequence"/>
</dbReference>
<gene>
    <name evidence="5" type="ORF">BAUR9175_02534</name>
    <name evidence="4" type="ORF">BAUR920_02199</name>
    <name evidence="3" type="ORF">BAURA63_01352</name>
    <name evidence="6" type="ORF">BAURA86_02874</name>
    <name evidence="2" type="ORF">BLSMQ_1016</name>
</gene>
<dbReference type="KEGG" id="blin:BLSMQ_1016"/>
<dbReference type="EMBL" id="FXYZ01000004">
    <property type="protein sequence ID" value="SMX75982.1"/>
    <property type="molecule type" value="Genomic_DNA"/>
</dbReference>
<dbReference type="EMBL" id="FXZI01000011">
    <property type="protein sequence ID" value="SMX99714.1"/>
    <property type="molecule type" value="Genomic_DNA"/>
</dbReference>
<feature type="region of interest" description="Disordered" evidence="1">
    <location>
        <begin position="51"/>
        <end position="73"/>
    </location>
</feature>
<evidence type="ECO:0000256" key="1">
    <source>
        <dbReference type="SAM" id="MobiDB-lite"/>
    </source>
</evidence>
<dbReference type="EMBL" id="FXZB01000017">
    <property type="protein sequence ID" value="SMX87941.1"/>
    <property type="molecule type" value="Genomic_DNA"/>
</dbReference>